<dbReference type="Pfam" id="PF00512">
    <property type="entry name" value="HisKA"/>
    <property type="match status" value="1"/>
</dbReference>
<evidence type="ECO:0000256" key="5">
    <source>
        <dbReference type="ARBA" id="ARBA00022679"/>
    </source>
</evidence>
<gene>
    <name evidence="13" type="ORF">DWV06_15380</name>
</gene>
<dbReference type="InterPro" id="IPR005467">
    <property type="entry name" value="His_kinase_dom"/>
</dbReference>
<evidence type="ECO:0000256" key="6">
    <source>
        <dbReference type="ARBA" id="ARBA00022777"/>
    </source>
</evidence>
<keyword evidence="10" id="KW-0812">Transmembrane</keyword>
<dbReference type="PROSITE" id="PS50109">
    <property type="entry name" value="HIS_KIN"/>
    <property type="match status" value="1"/>
</dbReference>
<keyword evidence="8 10" id="KW-0472">Membrane</keyword>
<dbReference type="OrthoDB" id="2359336at2"/>
<evidence type="ECO:0000256" key="4">
    <source>
        <dbReference type="ARBA" id="ARBA00022553"/>
    </source>
</evidence>
<comment type="subcellular location">
    <subcellularLocation>
        <location evidence="2">Membrane</location>
    </subcellularLocation>
</comment>
<evidence type="ECO:0000256" key="7">
    <source>
        <dbReference type="ARBA" id="ARBA00023012"/>
    </source>
</evidence>
<reference evidence="13 14" key="1">
    <citation type="submission" date="2018-07" db="EMBL/GenBank/DDBJ databases">
        <title>Anaerosacharophilus polymeroproducens gen. nov. sp. nov., an anaerobic bacterium isolated from salt field.</title>
        <authorList>
            <person name="Kim W."/>
            <person name="Yang S.-H."/>
            <person name="Oh J."/>
            <person name="Lee J.-H."/>
            <person name="Kwon K.K."/>
        </authorList>
    </citation>
    <scope>NUCLEOTIDE SEQUENCE [LARGE SCALE GENOMIC DNA]</scope>
    <source>
        <strain evidence="13 14">MCWD5</strain>
    </source>
</reference>
<evidence type="ECO:0000256" key="8">
    <source>
        <dbReference type="ARBA" id="ARBA00023136"/>
    </source>
</evidence>
<dbReference type="AlphaFoldDB" id="A0A371AT60"/>
<keyword evidence="6 13" id="KW-0418">Kinase</keyword>
<dbReference type="PANTHER" id="PTHR43711:SF1">
    <property type="entry name" value="HISTIDINE KINASE 1"/>
    <property type="match status" value="1"/>
</dbReference>
<proteinExistence type="predicted"/>
<comment type="caution">
    <text evidence="13">The sequence shown here is derived from an EMBL/GenBank/DDBJ whole genome shotgun (WGS) entry which is preliminary data.</text>
</comment>
<feature type="transmembrane region" description="Helical" evidence="10">
    <location>
        <begin position="168"/>
        <end position="191"/>
    </location>
</feature>
<dbReference type="FunFam" id="3.30.565.10:FF:000006">
    <property type="entry name" value="Sensor histidine kinase WalK"/>
    <property type="match status" value="1"/>
</dbReference>
<evidence type="ECO:0000256" key="9">
    <source>
        <dbReference type="SAM" id="Coils"/>
    </source>
</evidence>
<dbReference type="PROSITE" id="PS50885">
    <property type="entry name" value="HAMP"/>
    <property type="match status" value="1"/>
</dbReference>
<keyword evidence="5" id="KW-0808">Transferase</keyword>
<keyword evidence="10" id="KW-1133">Transmembrane helix</keyword>
<organism evidence="13 14">
    <name type="scientific">Anaerosacchariphilus polymeriproducens</name>
    <dbReference type="NCBI Taxonomy" id="1812858"/>
    <lineage>
        <taxon>Bacteria</taxon>
        <taxon>Bacillati</taxon>
        <taxon>Bacillota</taxon>
        <taxon>Clostridia</taxon>
        <taxon>Lachnospirales</taxon>
        <taxon>Lachnospiraceae</taxon>
        <taxon>Anaerosacchariphilus</taxon>
    </lineage>
</organism>
<dbReference type="GO" id="GO:0000155">
    <property type="term" value="F:phosphorelay sensor kinase activity"/>
    <property type="evidence" value="ECO:0007669"/>
    <property type="project" value="InterPro"/>
</dbReference>
<dbReference type="PANTHER" id="PTHR43711">
    <property type="entry name" value="TWO-COMPONENT HISTIDINE KINASE"/>
    <property type="match status" value="1"/>
</dbReference>
<feature type="coiled-coil region" evidence="9">
    <location>
        <begin position="231"/>
        <end position="258"/>
    </location>
</feature>
<dbReference type="Pfam" id="PF00672">
    <property type="entry name" value="HAMP"/>
    <property type="match status" value="1"/>
</dbReference>
<dbReference type="Gene3D" id="6.10.340.10">
    <property type="match status" value="1"/>
</dbReference>
<accession>A0A371AT60</accession>
<dbReference type="Proteomes" id="UP000255036">
    <property type="component" value="Unassembled WGS sequence"/>
</dbReference>
<dbReference type="SUPFAM" id="SSF158472">
    <property type="entry name" value="HAMP domain-like"/>
    <property type="match status" value="1"/>
</dbReference>
<feature type="domain" description="HAMP" evidence="12">
    <location>
        <begin position="191"/>
        <end position="243"/>
    </location>
</feature>
<dbReference type="PRINTS" id="PR00344">
    <property type="entry name" value="BCTRLSENSOR"/>
</dbReference>
<evidence type="ECO:0000256" key="10">
    <source>
        <dbReference type="SAM" id="Phobius"/>
    </source>
</evidence>
<feature type="domain" description="Histidine kinase" evidence="11">
    <location>
        <begin position="258"/>
        <end position="472"/>
    </location>
</feature>
<dbReference type="CDD" id="cd00082">
    <property type="entry name" value="HisKA"/>
    <property type="match status" value="1"/>
</dbReference>
<dbReference type="SMART" id="SM00304">
    <property type="entry name" value="HAMP"/>
    <property type="match status" value="1"/>
</dbReference>
<keyword evidence="14" id="KW-1185">Reference proteome</keyword>
<dbReference type="SUPFAM" id="SSF55874">
    <property type="entry name" value="ATPase domain of HSP90 chaperone/DNA topoisomerase II/histidine kinase"/>
    <property type="match status" value="1"/>
</dbReference>
<comment type="catalytic activity">
    <reaction evidence="1">
        <text>ATP + protein L-histidine = ADP + protein N-phospho-L-histidine.</text>
        <dbReference type="EC" id="2.7.13.3"/>
    </reaction>
</comment>
<dbReference type="InterPro" id="IPR003594">
    <property type="entry name" value="HATPase_dom"/>
</dbReference>
<evidence type="ECO:0000313" key="14">
    <source>
        <dbReference type="Proteomes" id="UP000255036"/>
    </source>
</evidence>
<dbReference type="RefSeq" id="WP_115483060.1">
    <property type="nucleotide sequence ID" value="NZ_QRCT01000049.1"/>
</dbReference>
<dbReference type="FunFam" id="1.10.287.130:FF:000001">
    <property type="entry name" value="Two-component sensor histidine kinase"/>
    <property type="match status" value="1"/>
</dbReference>
<dbReference type="SMART" id="SM00387">
    <property type="entry name" value="HATPase_c"/>
    <property type="match status" value="1"/>
</dbReference>
<dbReference type="CDD" id="cd06225">
    <property type="entry name" value="HAMP"/>
    <property type="match status" value="1"/>
</dbReference>
<evidence type="ECO:0000313" key="13">
    <source>
        <dbReference type="EMBL" id="RDU22650.1"/>
    </source>
</evidence>
<dbReference type="EMBL" id="QRCT01000049">
    <property type="protein sequence ID" value="RDU22650.1"/>
    <property type="molecule type" value="Genomic_DNA"/>
</dbReference>
<dbReference type="InterPro" id="IPR036890">
    <property type="entry name" value="HATPase_C_sf"/>
</dbReference>
<dbReference type="Gene3D" id="1.10.287.130">
    <property type="match status" value="1"/>
</dbReference>
<evidence type="ECO:0000259" key="11">
    <source>
        <dbReference type="PROSITE" id="PS50109"/>
    </source>
</evidence>
<name>A0A371AT60_9FIRM</name>
<evidence type="ECO:0000259" key="12">
    <source>
        <dbReference type="PROSITE" id="PS50885"/>
    </source>
</evidence>
<evidence type="ECO:0000256" key="1">
    <source>
        <dbReference type="ARBA" id="ARBA00000085"/>
    </source>
</evidence>
<evidence type="ECO:0000256" key="2">
    <source>
        <dbReference type="ARBA" id="ARBA00004370"/>
    </source>
</evidence>
<protein>
    <recommendedName>
        <fullName evidence="3">histidine kinase</fullName>
        <ecNumber evidence="3">2.7.13.3</ecNumber>
    </recommendedName>
</protein>
<dbReference type="Gene3D" id="3.30.565.10">
    <property type="entry name" value="Histidine kinase-like ATPase, C-terminal domain"/>
    <property type="match status" value="1"/>
</dbReference>
<dbReference type="Pfam" id="PF02518">
    <property type="entry name" value="HATPase_c"/>
    <property type="match status" value="1"/>
</dbReference>
<dbReference type="GO" id="GO:0016020">
    <property type="term" value="C:membrane"/>
    <property type="evidence" value="ECO:0007669"/>
    <property type="project" value="UniProtKB-SubCell"/>
</dbReference>
<dbReference type="EC" id="2.7.13.3" evidence="3"/>
<dbReference type="InterPro" id="IPR036097">
    <property type="entry name" value="HisK_dim/P_sf"/>
</dbReference>
<keyword evidence="4" id="KW-0597">Phosphoprotein</keyword>
<keyword evidence="7" id="KW-0902">Two-component regulatory system</keyword>
<evidence type="ECO:0000256" key="3">
    <source>
        <dbReference type="ARBA" id="ARBA00012438"/>
    </source>
</evidence>
<sequence>MKNKILMKLVAAFAVVMLLFSIVLGSVFLILFRNHTITINRTTMEQKAVSIASTLSSFQEGNRGYGAYLRFLDELAMAEVWIVDEHLNISVHGHGMHSANYQKLPENAEEIVSRVFSGELTYGEEFSDLLGTNALTVGAPILDGERVIGAVLLHSPISGINAAVEQGILALIIGIGVALIFAGIAAALLSYRFTRPLAQMKTTALELADGNYVAQTGVCQQDEIGQLASVLDTLALRLQSAEAEQEKLNRLRENFVANVSHELRTPVAVLRGSLELLQDGTVNKPEEISDYYDQMLSESNHLERLVNDLLDLSRLQDEGFHLTISEVNLCDVVQDATRAIRRTALIKNITVAVEVPDTECLVMGDYDRIRQLLLILLDNAVKFSVEQGLIQVNLTKKDGFVLTVTDHGIGISPEDIPYIFDRFHKTHAKENKNGTGLGLAIANEIAKRHKASIHVESNETETTFYLFLPETAPLIK</sequence>
<dbReference type="SUPFAM" id="SSF47384">
    <property type="entry name" value="Homodimeric domain of signal transducing histidine kinase"/>
    <property type="match status" value="1"/>
</dbReference>
<dbReference type="InterPro" id="IPR003661">
    <property type="entry name" value="HisK_dim/P_dom"/>
</dbReference>
<dbReference type="InterPro" id="IPR003660">
    <property type="entry name" value="HAMP_dom"/>
</dbReference>
<keyword evidence="9" id="KW-0175">Coiled coil</keyword>
<dbReference type="InterPro" id="IPR050736">
    <property type="entry name" value="Sensor_HK_Regulatory"/>
</dbReference>
<dbReference type="SMART" id="SM00388">
    <property type="entry name" value="HisKA"/>
    <property type="match status" value="1"/>
</dbReference>
<dbReference type="InterPro" id="IPR004358">
    <property type="entry name" value="Sig_transdc_His_kin-like_C"/>
</dbReference>